<proteinExistence type="inferred from homology"/>
<reference evidence="14" key="1">
    <citation type="submission" date="2022-04" db="EMBL/GenBank/DDBJ databases">
        <title>Halobacillus sp. isolated from saltern.</title>
        <authorList>
            <person name="Won M."/>
            <person name="Lee C.-M."/>
            <person name="Woen H.-Y."/>
            <person name="Kwon S.-W."/>
        </authorList>
    </citation>
    <scope>NUCLEOTIDE SEQUENCE</scope>
    <source>
        <strain evidence="14">SSHM10-5</strain>
    </source>
</reference>
<evidence type="ECO:0000256" key="11">
    <source>
        <dbReference type="ARBA" id="ARBA00023136"/>
    </source>
</evidence>
<comment type="subcellular location">
    <subcellularLocation>
        <location evidence="2">Membrane</location>
        <topology evidence="2">Multi-pass membrane protein</topology>
    </subcellularLocation>
</comment>
<keyword evidence="4 14" id="KW-0645">Protease</keyword>
<keyword evidence="15" id="KW-1185">Reference proteome</keyword>
<evidence type="ECO:0000256" key="2">
    <source>
        <dbReference type="ARBA" id="ARBA00004141"/>
    </source>
</evidence>
<evidence type="ECO:0000256" key="12">
    <source>
        <dbReference type="SAM" id="Phobius"/>
    </source>
</evidence>
<accession>A0ABY4HHK1</accession>
<evidence type="ECO:0000259" key="13">
    <source>
        <dbReference type="Pfam" id="PF02163"/>
    </source>
</evidence>
<sequence length="244" mass="28459">MHEWGHYAAARSHGWRVSHIEFWLFGGAVVSDEHSTRPFKEQAHVILSGPIQHVWIAILLFLLQYFMGPHPLVSTALHYNGLILLLNLLPIWPLDGGKLLFYVLTQLMSFQKSLMMTLFLSFVCILTALIVLLLDQRMTLAGLLLTGFLLLENGLEWKRRTFTFMRYLMYGVRRDPNQLKVKYLSIDPNTPIRNVLKNVRANRRHLYILKRKPGLYIVDEQECLRMFIDQKKTSLRMGDLPKIL</sequence>
<keyword evidence="5 12" id="KW-0812">Transmembrane</keyword>
<evidence type="ECO:0000313" key="15">
    <source>
        <dbReference type="Proteomes" id="UP000830326"/>
    </source>
</evidence>
<evidence type="ECO:0000256" key="1">
    <source>
        <dbReference type="ARBA" id="ARBA00001947"/>
    </source>
</evidence>
<organism evidence="14 15">
    <name type="scientific">Halobacillus amylolyticus</name>
    <dbReference type="NCBI Taxonomy" id="2932259"/>
    <lineage>
        <taxon>Bacteria</taxon>
        <taxon>Bacillati</taxon>
        <taxon>Bacillota</taxon>
        <taxon>Bacilli</taxon>
        <taxon>Bacillales</taxon>
        <taxon>Bacillaceae</taxon>
        <taxon>Halobacillus</taxon>
    </lineage>
</organism>
<keyword evidence="8" id="KW-0862">Zinc</keyword>
<keyword evidence="6" id="KW-0479">Metal-binding</keyword>
<keyword evidence="10" id="KW-0482">Metalloprotease</keyword>
<dbReference type="PANTHER" id="PTHR39188:SF3">
    <property type="entry name" value="STAGE IV SPORULATION PROTEIN FB"/>
    <property type="match status" value="1"/>
</dbReference>
<keyword evidence="9 12" id="KW-1133">Transmembrane helix</keyword>
<feature type="domain" description="Peptidase M50" evidence="13">
    <location>
        <begin position="1"/>
        <end position="68"/>
    </location>
</feature>
<evidence type="ECO:0000256" key="5">
    <source>
        <dbReference type="ARBA" id="ARBA00022692"/>
    </source>
</evidence>
<gene>
    <name evidence="14" type="ORF">MUO15_01095</name>
</gene>
<keyword evidence="7" id="KW-0378">Hydrolase</keyword>
<dbReference type="InterPro" id="IPR008915">
    <property type="entry name" value="Peptidase_M50"/>
</dbReference>
<dbReference type="Proteomes" id="UP000830326">
    <property type="component" value="Chromosome"/>
</dbReference>
<keyword evidence="11 12" id="KW-0472">Membrane</keyword>
<dbReference type="Pfam" id="PF02163">
    <property type="entry name" value="Peptidase_M50"/>
    <property type="match status" value="2"/>
</dbReference>
<feature type="transmembrane region" description="Helical" evidence="12">
    <location>
        <begin position="45"/>
        <end position="67"/>
    </location>
</feature>
<evidence type="ECO:0000256" key="4">
    <source>
        <dbReference type="ARBA" id="ARBA00022670"/>
    </source>
</evidence>
<name>A0ABY4HHK1_9BACI</name>
<evidence type="ECO:0000256" key="7">
    <source>
        <dbReference type="ARBA" id="ARBA00022801"/>
    </source>
</evidence>
<feature type="domain" description="Peptidase M50" evidence="13">
    <location>
        <begin position="73"/>
        <end position="118"/>
    </location>
</feature>
<evidence type="ECO:0000256" key="10">
    <source>
        <dbReference type="ARBA" id="ARBA00023049"/>
    </source>
</evidence>
<dbReference type="GO" id="GO:0006508">
    <property type="term" value="P:proteolysis"/>
    <property type="evidence" value="ECO:0007669"/>
    <property type="project" value="UniProtKB-KW"/>
</dbReference>
<evidence type="ECO:0000313" key="14">
    <source>
        <dbReference type="EMBL" id="UOR13872.1"/>
    </source>
</evidence>
<feature type="transmembrane region" description="Helical" evidence="12">
    <location>
        <begin position="79"/>
        <end position="101"/>
    </location>
</feature>
<dbReference type="PANTHER" id="PTHR39188">
    <property type="entry name" value="MEMBRANE-ASSOCIATED ZINC METALLOPROTEASE M50B"/>
    <property type="match status" value="1"/>
</dbReference>
<evidence type="ECO:0000256" key="3">
    <source>
        <dbReference type="ARBA" id="ARBA00007931"/>
    </source>
</evidence>
<evidence type="ECO:0000256" key="6">
    <source>
        <dbReference type="ARBA" id="ARBA00022723"/>
    </source>
</evidence>
<dbReference type="EMBL" id="CP095075">
    <property type="protein sequence ID" value="UOR13872.1"/>
    <property type="molecule type" value="Genomic_DNA"/>
</dbReference>
<feature type="transmembrane region" description="Helical" evidence="12">
    <location>
        <begin position="113"/>
        <end position="134"/>
    </location>
</feature>
<comment type="similarity">
    <text evidence="3">Belongs to the peptidase M50B family.</text>
</comment>
<evidence type="ECO:0000256" key="9">
    <source>
        <dbReference type="ARBA" id="ARBA00022989"/>
    </source>
</evidence>
<protein>
    <submittedName>
        <fullName evidence="14">Site-2 protease family protein</fullName>
    </submittedName>
</protein>
<evidence type="ECO:0000256" key="8">
    <source>
        <dbReference type="ARBA" id="ARBA00022833"/>
    </source>
</evidence>
<comment type="cofactor">
    <cofactor evidence="1">
        <name>Zn(2+)</name>
        <dbReference type="ChEBI" id="CHEBI:29105"/>
    </cofactor>
</comment>
<feature type="transmembrane region" description="Helical" evidence="12">
    <location>
        <begin position="140"/>
        <end position="157"/>
    </location>
</feature>
<dbReference type="GO" id="GO:0008233">
    <property type="term" value="F:peptidase activity"/>
    <property type="evidence" value="ECO:0007669"/>
    <property type="project" value="UniProtKB-KW"/>
</dbReference>